<dbReference type="Gene3D" id="2.60.40.1180">
    <property type="entry name" value="Golgi alpha-mannosidase II"/>
    <property type="match status" value="1"/>
</dbReference>
<evidence type="ECO:0000256" key="5">
    <source>
        <dbReference type="ARBA" id="ARBA00022448"/>
    </source>
</evidence>
<dbReference type="PANTHER" id="PTHR12960:SF0">
    <property type="entry name" value="MRNA EXPORT FACTOR GLE1"/>
    <property type="match status" value="1"/>
</dbReference>
<reference evidence="19 20" key="1">
    <citation type="journal article" date="2019" name="Nat. Plants">
        <title>Genome sequencing of Musa balbisiana reveals subgenome evolution and function divergence in polyploid bananas.</title>
        <authorList>
            <person name="Yao X."/>
        </authorList>
    </citation>
    <scope>NUCLEOTIDE SEQUENCE [LARGE SCALE GENOMIC DNA]</scope>
    <source>
        <strain evidence="20">cv. DH-PKW</strain>
        <tissue evidence="19">Leaves</tissue>
    </source>
</reference>
<dbReference type="GO" id="GO:0044614">
    <property type="term" value="C:nuclear pore cytoplasmic filaments"/>
    <property type="evidence" value="ECO:0007669"/>
    <property type="project" value="TreeGrafter"/>
</dbReference>
<comment type="similarity">
    <text evidence="4">Belongs to the GLE1 family.</text>
</comment>
<dbReference type="Proteomes" id="UP000317650">
    <property type="component" value="Chromosome 6"/>
</dbReference>
<protein>
    <recommendedName>
        <fullName evidence="13">mRNA export factor GLE1</fullName>
    </recommendedName>
    <alternativeName>
        <fullName evidence="14">Nucleoporin GLE1</fullName>
    </alternativeName>
</protein>
<dbReference type="Gene3D" id="3.20.20.70">
    <property type="entry name" value="Aldolase class I"/>
    <property type="match status" value="2"/>
</dbReference>
<dbReference type="Gene3D" id="1.25.40.510">
    <property type="entry name" value="GLE1-like"/>
    <property type="match status" value="2"/>
</dbReference>
<keyword evidence="10" id="KW-0906">Nuclear pore complex</keyword>
<dbReference type="Gene3D" id="3.40.50.1110">
    <property type="entry name" value="SGNH hydrolase"/>
    <property type="match status" value="1"/>
</dbReference>
<evidence type="ECO:0000256" key="17">
    <source>
        <dbReference type="SAM" id="SignalP"/>
    </source>
</evidence>
<dbReference type="PROSITE" id="PS50206">
    <property type="entry name" value="RHODANESE_3"/>
    <property type="match status" value="1"/>
</dbReference>
<dbReference type="InterPro" id="IPR002241">
    <property type="entry name" value="Glyco_hydro_27"/>
</dbReference>
<keyword evidence="20" id="KW-1185">Reference proteome</keyword>
<dbReference type="CDD" id="cd01837">
    <property type="entry name" value="SGNH_plant_lipase_like"/>
    <property type="match status" value="1"/>
</dbReference>
<keyword evidence="6" id="KW-0378">Hydrolase</keyword>
<dbReference type="PROSITE" id="PS00512">
    <property type="entry name" value="ALPHA_GALACTOSIDASE"/>
    <property type="match status" value="1"/>
</dbReference>
<dbReference type="SMART" id="SM00450">
    <property type="entry name" value="RHOD"/>
    <property type="match status" value="1"/>
</dbReference>
<dbReference type="CDD" id="cd00158">
    <property type="entry name" value="RHOD"/>
    <property type="match status" value="1"/>
</dbReference>
<evidence type="ECO:0000313" key="19">
    <source>
        <dbReference type="EMBL" id="THU51251.1"/>
    </source>
</evidence>
<dbReference type="CDD" id="cd14792">
    <property type="entry name" value="GH27"/>
    <property type="match status" value="1"/>
</dbReference>
<dbReference type="InterPro" id="IPR035992">
    <property type="entry name" value="Ricin_B-like_lectins"/>
</dbReference>
<dbReference type="Pfam" id="PF00581">
    <property type="entry name" value="Rhodanese"/>
    <property type="match status" value="1"/>
</dbReference>
<evidence type="ECO:0000256" key="3">
    <source>
        <dbReference type="ARBA" id="ARBA00009743"/>
    </source>
</evidence>
<feature type="signal peptide" evidence="17">
    <location>
        <begin position="1"/>
        <end position="20"/>
    </location>
</feature>
<keyword evidence="12" id="KW-0326">Glycosidase</keyword>
<dbReference type="PANTHER" id="PTHR12960">
    <property type="entry name" value="GLE-1-RELATED"/>
    <property type="match status" value="1"/>
</dbReference>
<keyword evidence="8" id="KW-0653">Protein transport</keyword>
<dbReference type="SUPFAM" id="SSF50370">
    <property type="entry name" value="Ricin B-like lectins"/>
    <property type="match status" value="1"/>
</dbReference>
<dbReference type="InterPro" id="IPR013785">
    <property type="entry name" value="Aldolase_TIM"/>
</dbReference>
<sequence>MWEEIAIILIVIIIIIGTAAYRVCPHPSAGAPQRSTASKMKWEPFKGSGAVPAGSVFSSPGPAQRSIVPAPAAAKMKWESSKGSGVAPDRSGYVRLELPCPKSCLVVASADPEPWTTMDDLVSGLKALESRLGYNSPPVPLKQPPECDSEESDDDLTIGRTTCLLDKEDLDKSILFMLEQENQLRVKEELRCKLAKLEVAHRNEMNRFASAISQIDKYVEERQEMDRSAEVVDSHLSAVRRDHEKRSQIEERRIRDDAALEEAKKKAVLEEKLRQEKAKAEAEAKLRAAKLAEEAERVALEAAQRAAAEAAESKAANSEDTKKKSMDHNEEETKERGSVSEVPKEVQLTTGCPTPKVLAADAALRAEASRQKIYNEVAEKSNLIARKRFKRALRRSPRRSGEARAKTHALIDLLNNPVCPSSISVFLFAKKVVSLCEDPTGTFDSTAFACGQVILLVSSQVPAVMDFVLAEFHRSCIYTVPKYLQPSDVPAVMDFVLAEFHRSCIYTVPKYLQPSDQTLQTKDYWKMVGYHEVDGKIESSENYLNRVQSYMKLYAAIVQTEIEGVRNPHGLAEGWAWLARFLNALPANRSTAYALEAFLKMAGFALHRRYKSQFKKVLNAISRSFLPALRKRGDRKLNEIIKRLEQYLEDQVFLKEPEGWRLHSSLLSKELRLSGNVRMDATVGGEEEETRQAKEMAAARRRWETLIREQKVKVLTPREAGYAIQLSNKTLLDVRPSTEHEKAWVRGSTWIPIFDVDNTADIGTLSKKITNFVMGGWWSGSSMLVYDRDFLSKVEEKFPKESDLILVCQKGLRSLAACEQLYNTGFRNLFWVQGGLEAADEEDFPREGPQPFKLAGIGGVSEFLGWTDQQRAIGAREGWSYRLVFTGRLLGLILLADALFLGAQRLGPLLQEWRITRNLHILPCNIKSSRESYGVRGSSSELTSSPPRGWNSYDSFSWVVDEQAFLDNAAILAKNLHRYGYEYVVVDFLWYRKNVDGASEDSYGYDCIDPWGRPFPDPGRWPSSKGGQGFTEVARKVHEMGLMFGIHVMRGISKQAVDASTPVLDVRSLIQELDQPVLLSISPGTNVTPSMAGSISAYVDMYRITADDWDKWTDVASHFNISRDFSSTNLIGAKGLHGRSWPDLDMLPLGWLTDPAKGNGFVENRNFVVQVTLWSMAKSRLMFGGDLRNIDEITLSLITNPTLLEINSFSTNNKEFPFVFATEDLKSRDHALNKRSMSQELVDGPDNKVLGLTSCKTERAKGWFEMDSNQICRKGDSKNQNPSYCLYKRMPHLIPDQGIKYKQEYVGMFQLLAMQNQSACLEASVKNTLQQRKRRMTLSGCKWHDSQMWRLNDSGTLVNSYSALCATMVSEAVNSTEGIRSWIGTGRKGEIYLSFFNLNSQTTVISAKISDIGKVLPPIASILISSLLLQLAAASAPCAFPAIFNFGDSNSDTGGLSSAFGQAPPPNGETFFRKPAGRYCDGRLIIDFIANSLGLPRLNAYLDSVGTNFSHGANFATAGSTIRPQNTTLSQSGFSPFSLDVQTWQFSQFKSRSQSFLDQGLFKDQLPKKEYFSRALYTFDIGQNDLTAGYFSDMTSEEVKATIPDILDKFSIASIYGEGGRFFWVHNTGPFGCLAYVLDRLLLRAPEVDRFGCGSPFNEVAQLFNTKLEEAVAQLREDLPLAVFTLVDVYSVKYELISHATKHGFELPLVACCGHGGKYNYNAHNGCGSKITVNGTEVVIGKSCKDPSKRIVWDGVHYTEAANRWVFDQIAEGKFSVPHTPLRTACKERAI</sequence>
<feature type="compositionally biased region" description="Basic and acidic residues" evidence="16">
    <location>
        <begin position="317"/>
        <end position="344"/>
    </location>
</feature>
<dbReference type="InterPro" id="IPR036873">
    <property type="entry name" value="Rhodanese-like_dom_sf"/>
</dbReference>
<comment type="similarity">
    <text evidence="3">Belongs to the glycosyl hydrolase 27 family.</text>
</comment>
<dbReference type="GO" id="GO:0016973">
    <property type="term" value="P:poly(A)+ mRNA export from nucleus"/>
    <property type="evidence" value="ECO:0007669"/>
    <property type="project" value="InterPro"/>
</dbReference>
<keyword evidence="15" id="KW-0175">Coiled coil</keyword>
<feature type="region of interest" description="Disordered" evidence="16">
    <location>
        <begin position="309"/>
        <end position="347"/>
    </location>
</feature>
<dbReference type="STRING" id="52838.A0A4S8IRL3"/>
<feature type="chain" id="PRO_5020415124" description="mRNA export factor GLE1" evidence="17">
    <location>
        <begin position="21"/>
        <end position="1791"/>
    </location>
</feature>
<comment type="caution">
    <text evidence="19">The sequence shown here is derived from an EMBL/GenBank/DDBJ whole genome shotgun (WGS) entry which is preliminary data.</text>
</comment>
<keyword evidence="11" id="KW-0539">Nucleus</keyword>
<dbReference type="Pfam" id="PF00657">
    <property type="entry name" value="Lipase_GDSL"/>
    <property type="match status" value="1"/>
</dbReference>
<dbReference type="InterPro" id="IPR012476">
    <property type="entry name" value="GLE1"/>
</dbReference>
<evidence type="ECO:0000256" key="4">
    <source>
        <dbReference type="ARBA" id="ARBA00011056"/>
    </source>
</evidence>
<evidence type="ECO:0000256" key="13">
    <source>
        <dbReference type="ARBA" id="ARBA00026227"/>
    </source>
</evidence>
<keyword evidence="7" id="KW-0509">mRNA transport</keyword>
<comment type="subcellular location">
    <subcellularLocation>
        <location evidence="1">Nucleus</location>
        <location evidence="1">Nuclear pore complex</location>
    </subcellularLocation>
</comment>
<evidence type="ECO:0000256" key="9">
    <source>
        <dbReference type="ARBA" id="ARBA00023010"/>
    </source>
</evidence>
<keyword evidence="9" id="KW-0811">Translocation</keyword>
<dbReference type="SUPFAM" id="SSF51445">
    <property type="entry name" value="(Trans)glycosidases"/>
    <property type="match status" value="1"/>
</dbReference>
<evidence type="ECO:0000256" key="16">
    <source>
        <dbReference type="SAM" id="MobiDB-lite"/>
    </source>
</evidence>
<evidence type="ECO:0000256" key="10">
    <source>
        <dbReference type="ARBA" id="ARBA00023132"/>
    </source>
</evidence>
<keyword evidence="5" id="KW-0813">Transport</keyword>
<evidence type="ECO:0000313" key="20">
    <source>
        <dbReference type="Proteomes" id="UP000317650"/>
    </source>
</evidence>
<proteinExistence type="inferred from homology"/>
<dbReference type="InterPro" id="IPR017853">
    <property type="entry name" value="GH"/>
</dbReference>
<dbReference type="GO" id="GO:0005543">
    <property type="term" value="F:phospholipid binding"/>
    <property type="evidence" value="ECO:0007669"/>
    <property type="project" value="TreeGrafter"/>
</dbReference>
<organism evidence="19 20">
    <name type="scientific">Musa balbisiana</name>
    <name type="common">Banana</name>
    <dbReference type="NCBI Taxonomy" id="52838"/>
    <lineage>
        <taxon>Eukaryota</taxon>
        <taxon>Viridiplantae</taxon>
        <taxon>Streptophyta</taxon>
        <taxon>Embryophyta</taxon>
        <taxon>Tracheophyta</taxon>
        <taxon>Spermatophyta</taxon>
        <taxon>Magnoliopsida</taxon>
        <taxon>Liliopsida</taxon>
        <taxon>Zingiberales</taxon>
        <taxon>Musaceae</taxon>
        <taxon>Musa</taxon>
    </lineage>
</organism>
<dbReference type="InterPro" id="IPR035669">
    <property type="entry name" value="SGNH_plant_lipase-like"/>
</dbReference>
<comment type="similarity">
    <text evidence="2">Belongs to the 'GDSL' lipolytic enzyme family.</text>
</comment>
<evidence type="ECO:0000256" key="8">
    <source>
        <dbReference type="ARBA" id="ARBA00022927"/>
    </source>
</evidence>
<feature type="coiled-coil region" evidence="15">
    <location>
        <begin position="259"/>
        <end position="295"/>
    </location>
</feature>
<accession>A0A4S8IRL3</accession>
<dbReference type="GO" id="GO:0015031">
    <property type="term" value="P:protein transport"/>
    <property type="evidence" value="ECO:0007669"/>
    <property type="project" value="UniProtKB-KW"/>
</dbReference>
<evidence type="ECO:0000256" key="12">
    <source>
        <dbReference type="ARBA" id="ARBA00023295"/>
    </source>
</evidence>
<dbReference type="EMBL" id="PYDT01000009">
    <property type="protein sequence ID" value="THU51251.1"/>
    <property type="molecule type" value="Genomic_DNA"/>
</dbReference>
<dbReference type="InterPro" id="IPR038506">
    <property type="entry name" value="GLE1-like_sf"/>
</dbReference>
<keyword evidence="17" id="KW-0732">Signal</keyword>
<dbReference type="InterPro" id="IPR013780">
    <property type="entry name" value="Glyco_hydro_b"/>
</dbReference>
<evidence type="ECO:0000256" key="14">
    <source>
        <dbReference type="ARBA" id="ARBA00029983"/>
    </source>
</evidence>
<evidence type="ECO:0000256" key="11">
    <source>
        <dbReference type="ARBA" id="ARBA00023242"/>
    </source>
</evidence>
<evidence type="ECO:0000256" key="6">
    <source>
        <dbReference type="ARBA" id="ARBA00022801"/>
    </source>
</evidence>
<dbReference type="InterPro" id="IPR000111">
    <property type="entry name" value="Glyco_hydro_27/36_CS"/>
</dbReference>
<dbReference type="InterPro" id="IPR001087">
    <property type="entry name" value="GDSL"/>
</dbReference>
<dbReference type="Gene3D" id="3.40.250.10">
    <property type="entry name" value="Rhodanese-like domain"/>
    <property type="match status" value="1"/>
</dbReference>
<evidence type="ECO:0000256" key="1">
    <source>
        <dbReference type="ARBA" id="ARBA00004567"/>
    </source>
</evidence>
<dbReference type="Pfam" id="PF07817">
    <property type="entry name" value="GLE1"/>
    <property type="match status" value="2"/>
</dbReference>
<dbReference type="GO" id="GO:0005737">
    <property type="term" value="C:cytoplasm"/>
    <property type="evidence" value="ECO:0007669"/>
    <property type="project" value="TreeGrafter"/>
</dbReference>
<dbReference type="GO" id="GO:0016788">
    <property type="term" value="F:hydrolase activity, acting on ester bonds"/>
    <property type="evidence" value="ECO:0007669"/>
    <property type="project" value="InterPro"/>
</dbReference>
<gene>
    <name evidence="19" type="ORF">C4D60_Mb06t29020</name>
</gene>
<dbReference type="InterPro" id="IPR001763">
    <property type="entry name" value="Rhodanese-like_dom"/>
</dbReference>
<dbReference type="PROSITE" id="PS50231">
    <property type="entry name" value="RICIN_B_LECTIN"/>
    <property type="match status" value="1"/>
</dbReference>
<dbReference type="GO" id="GO:0004553">
    <property type="term" value="F:hydrolase activity, hydrolyzing O-glycosyl compounds"/>
    <property type="evidence" value="ECO:0007669"/>
    <property type="project" value="InterPro"/>
</dbReference>
<dbReference type="GO" id="GO:0005975">
    <property type="term" value="P:carbohydrate metabolic process"/>
    <property type="evidence" value="ECO:0007669"/>
    <property type="project" value="InterPro"/>
</dbReference>
<dbReference type="SUPFAM" id="SSF52821">
    <property type="entry name" value="Rhodanese/Cell cycle control phosphatase"/>
    <property type="match status" value="1"/>
</dbReference>
<feature type="domain" description="Rhodanese" evidence="18">
    <location>
        <begin position="725"/>
        <end position="848"/>
    </location>
</feature>
<evidence type="ECO:0000256" key="2">
    <source>
        <dbReference type="ARBA" id="ARBA00008668"/>
    </source>
</evidence>
<evidence type="ECO:0000256" key="15">
    <source>
        <dbReference type="SAM" id="Coils"/>
    </source>
</evidence>
<evidence type="ECO:0000259" key="18">
    <source>
        <dbReference type="PROSITE" id="PS50206"/>
    </source>
</evidence>
<feature type="region of interest" description="Disordered" evidence="16">
    <location>
        <begin position="135"/>
        <end position="154"/>
    </location>
</feature>
<evidence type="ECO:0000256" key="7">
    <source>
        <dbReference type="ARBA" id="ARBA00022816"/>
    </source>
</evidence>
<dbReference type="InterPro" id="IPR036514">
    <property type="entry name" value="SGNH_hydro_sf"/>
</dbReference>
<dbReference type="GO" id="GO:0031369">
    <property type="term" value="F:translation initiation factor binding"/>
    <property type="evidence" value="ECO:0007669"/>
    <property type="project" value="TreeGrafter"/>
</dbReference>
<name>A0A4S8IRL3_MUSBA</name>
<dbReference type="GO" id="GO:0000822">
    <property type="term" value="F:inositol hexakisphosphate binding"/>
    <property type="evidence" value="ECO:0007669"/>
    <property type="project" value="TreeGrafter"/>
</dbReference>